<dbReference type="Pfam" id="PF13211">
    <property type="entry name" value="DUF4019"/>
    <property type="match status" value="1"/>
</dbReference>
<reference evidence="2 3" key="1">
    <citation type="submission" date="2020-03" db="EMBL/GenBank/DDBJ databases">
        <title>Genomic Encyclopedia of Type Strains, Phase IV (KMG-IV): sequencing the most valuable type-strain genomes for metagenomic binning, comparative biology and taxonomic classification.</title>
        <authorList>
            <person name="Goeker M."/>
        </authorList>
    </citation>
    <scope>NUCLEOTIDE SEQUENCE [LARGE SCALE GENOMIC DNA]</scope>
    <source>
        <strain evidence="2 3">DSM 7225</strain>
    </source>
</reference>
<evidence type="ECO:0000256" key="1">
    <source>
        <dbReference type="SAM" id="SignalP"/>
    </source>
</evidence>
<feature type="signal peptide" evidence="1">
    <location>
        <begin position="1"/>
        <end position="20"/>
    </location>
</feature>
<protein>
    <recommendedName>
        <fullName evidence="4">DUF4019 domain-containing protein</fullName>
    </recommendedName>
</protein>
<dbReference type="Proteomes" id="UP000531251">
    <property type="component" value="Unassembled WGS sequence"/>
</dbReference>
<gene>
    <name evidence="2" type="ORF">GGR89_002326</name>
</gene>
<dbReference type="AlphaFoldDB" id="A0A7X6BCE1"/>
<organism evidence="2 3">
    <name type="scientific">Sphingomonas trueperi</name>
    <dbReference type="NCBI Taxonomy" id="53317"/>
    <lineage>
        <taxon>Bacteria</taxon>
        <taxon>Pseudomonadati</taxon>
        <taxon>Pseudomonadota</taxon>
        <taxon>Alphaproteobacteria</taxon>
        <taxon>Sphingomonadales</taxon>
        <taxon>Sphingomonadaceae</taxon>
        <taxon>Sphingomonas</taxon>
    </lineage>
</organism>
<name>A0A7X6BCE1_9SPHN</name>
<evidence type="ECO:0000313" key="3">
    <source>
        <dbReference type="Proteomes" id="UP000531251"/>
    </source>
</evidence>
<dbReference type="EMBL" id="JAATJB010000006">
    <property type="protein sequence ID" value="NJB97999.1"/>
    <property type="molecule type" value="Genomic_DNA"/>
</dbReference>
<keyword evidence="3" id="KW-1185">Reference proteome</keyword>
<feature type="chain" id="PRO_5031362714" description="DUF4019 domain-containing protein" evidence="1">
    <location>
        <begin position="21"/>
        <end position="144"/>
    </location>
</feature>
<keyword evidence="1" id="KW-0732">Signal</keyword>
<proteinExistence type="predicted"/>
<accession>A0A7X6BCE1</accession>
<dbReference type="RefSeq" id="WP_206431262.1">
    <property type="nucleotide sequence ID" value="NZ_BAAADY010000001.1"/>
</dbReference>
<dbReference type="InterPro" id="IPR025091">
    <property type="entry name" value="DUF4019"/>
</dbReference>
<evidence type="ECO:0000313" key="2">
    <source>
        <dbReference type="EMBL" id="NJB97999.1"/>
    </source>
</evidence>
<evidence type="ECO:0008006" key="4">
    <source>
        <dbReference type="Google" id="ProtNLM"/>
    </source>
</evidence>
<sequence>MSLLIAAVAAVVLHAPPAPAPQATVAAPAAENAPASLDAALAWVALVDQGKWHESWQAAAGMFRAQVSDARWAEMVTPVRKPLGAVVSRTFESVLKSKTPPGAPDGDYEILKFQTAFADRRESVETVMLVREGSGWRVVGYFIR</sequence>
<comment type="caution">
    <text evidence="2">The sequence shown here is derived from an EMBL/GenBank/DDBJ whole genome shotgun (WGS) entry which is preliminary data.</text>
</comment>